<dbReference type="InterPro" id="IPR001607">
    <property type="entry name" value="Znf_UBP"/>
</dbReference>
<feature type="region of interest" description="Disordered" evidence="16">
    <location>
        <begin position="748"/>
        <end position="771"/>
    </location>
</feature>
<dbReference type="GO" id="GO:0005829">
    <property type="term" value="C:cytosol"/>
    <property type="evidence" value="ECO:0007669"/>
    <property type="project" value="TreeGrafter"/>
</dbReference>
<dbReference type="GO" id="GO:0005634">
    <property type="term" value="C:nucleus"/>
    <property type="evidence" value="ECO:0007669"/>
    <property type="project" value="TreeGrafter"/>
</dbReference>
<reference evidence="20 21" key="3">
    <citation type="journal article" date="2015" name="Genome Announc.">
        <title>Draft Genome Sequence of the Archiascomycetous Yeast Saitoella complicata.</title>
        <authorList>
            <person name="Yamauchi K."/>
            <person name="Kondo S."/>
            <person name="Hamamoto M."/>
            <person name="Takahashi Y."/>
            <person name="Ogura Y."/>
            <person name="Hayashi T."/>
            <person name="Nishida H."/>
        </authorList>
    </citation>
    <scope>NUCLEOTIDE SEQUENCE [LARGE SCALE GENOMIC DNA]</scope>
    <source>
        <strain evidence="20 21">NRRL Y-17804</strain>
    </source>
</reference>
<dbReference type="OMA" id="FVPCEHT"/>
<dbReference type="CDD" id="cd14386">
    <property type="entry name" value="UBA2_UBP5"/>
    <property type="match status" value="1"/>
</dbReference>
<dbReference type="InterPro" id="IPR013083">
    <property type="entry name" value="Znf_RING/FYVE/PHD"/>
</dbReference>
<proteinExistence type="inferred from homology"/>
<sequence length="844" mass="92956">MHLSHKWLKTLIEGFWPHLSPVTLTARHDTEISLPVRMFAGSTTRCPHVLTHALHTPGAFQTVHREECTLCFDSQDDAEGIDVCLDCFASGCVGERNHAAIHHQRTQHPLYLNIRRTPKPKPSRDGEGEPPSKISKLAIPAESDATNYDLHTSVRCYACEGREVDMAQGNLPLVVDGVMSSMDVSQKNEVKAWEMELTPCEHTLCLNQQPVTAAHQITQCNNCDLKENLWMCLECGNLGCGRSQFGSTVGGNGHGVAHFEGTMHPVSVKLGSLTAEGTADIYCYLCNEERVDLELKAHLAHWGINIAEAVKTEKSLTEMQLEQNLKWEFSMTTSDGHSLQPLFGPSLTGLKNLGNSCYINSTLQCLFNIPAFQERYLPGFKQHPYECPKQDSGECMDCQMGKVADGLLSGRYSVLWKPEIKGADEDQQQEVPHQKGLAPGMLKALVGKGHEEFSTMRQQDAFEFFLHLMKLVARSQHPANTTDPTSAFRFELEQRLECLSCHRVRYRTDEQDNLSLAVPVRQIPSEDGADPKFEAVTLEECLDIFTADEMIEYTCKACGGKDGAKKSVGFKTFPEVLVVNARRFEVVNWVPMKRDVPVIVSDAAFSLDKYAAKGQQPDETLLPEDSEEEKAKKERPVANEAALSQLEAMGFPRVRSEKALFATGNSDPEVAMNWLFAHMDDPDIDDPIADDDAAAGGAGAGAGAEVDEASVAMIVDMGFSVAQGKKALKETGGDMERAVEWLFSHPDDVGEVESSTSSSAPADSNKVPAGREGPASFKLDGICCHKGASIHAGHYIALAKKKVQGDAGEEEAWVLFNDEKVVRAGEENVQEGKRFAYVYFFRRA</sequence>
<evidence type="ECO:0000259" key="19">
    <source>
        <dbReference type="PROSITE" id="PS50271"/>
    </source>
</evidence>
<evidence type="ECO:0000256" key="1">
    <source>
        <dbReference type="ARBA" id="ARBA00000707"/>
    </source>
</evidence>
<feature type="domain" description="UBP-type" evidence="19">
    <location>
        <begin position="44"/>
        <end position="150"/>
    </location>
</feature>
<protein>
    <recommendedName>
        <fullName evidence="11 15">Ubiquitin carboxyl-terminal hydrolase</fullName>
        <ecNumber evidence="11 15">3.4.19.12</ecNumber>
    </recommendedName>
</protein>
<dbReference type="InterPro" id="IPR015940">
    <property type="entry name" value="UBA"/>
</dbReference>
<dbReference type="FunFam" id="3.30.40.10:FF:000587">
    <property type="entry name" value="Ubiquitin carboxyl-terminal hydrolase"/>
    <property type="match status" value="1"/>
</dbReference>
<evidence type="ECO:0000256" key="15">
    <source>
        <dbReference type="RuleBase" id="RU366025"/>
    </source>
</evidence>
<dbReference type="Pfam" id="PF02148">
    <property type="entry name" value="zf-UBP"/>
    <property type="match status" value="1"/>
</dbReference>
<keyword evidence="3 11" id="KW-0645">Protease</keyword>
<dbReference type="Gene3D" id="1.10.8.10">
    <property type="entry name" value="DNA helicase RuvA subunit, C-terminal domain"/>
    <property type="match status" value="2"/>
</dbReference>
<dbReference type="Gene3D" id="3.30.40.10">
    <property type="entry name" value="Zinc/RING finger domain, C3HC4 (zinc finger)"/>
    <property type="match status" value="2"/>
</dbReference>
<dbReference type="STRING" id="698492.A0A0E9NJ72"/>
<keyword evidence="8 11" id="KW-0378">Hydrolase</keyword>
<dbReference type="FunFam" id="1.10.8.10:FF:000086">
    <property type="entry name" value="Ubiquitin carboxyl-terminal hydrolase"/>
    <property type="match status" value="1"/>
</dbReference>
<dbReference type="PANTHER" id="PTHR24006:SF664">
    <property type="entry name" value="UBIQUITIN CARBOXYL-TERMINAL HYDROLASE"/>
    <property type="match status" value="1"/>
</dbReference>
<evidence type="ECO:0000256" key="7">
    <source>
        <dbReference type="ARBA" id="ARBA00022786"/>
    </source>
</evidence>
<dbReference type="GO" id="GO:0006508">
    <property type="term" value="P:proteolysis"/>
    <property type="evidence" value="ECO:0007669"/>
    <property type="project" value="UniProtKB-KW"/>
</dbReference>
<feature type="domain" description="UBA" evidence="17">
    <location>
        <begin position="705"/>
        <end position="745"/>
    </location>
</feature>
<dbReference type="Pfam" id="PF00443">
    <property type="entry name" value="UCH"/>
    <property type="match status" value="1"/>
</dbReference>
<dbReference type="Proteomes" id="UP000033140">
    <property type="component" value="Unassembled WGS sequence"/>
</dbReference>
<feature type="region of interest" description="Disordered" evidence="16">
    <location>
        <begin position="113"/>
        <end position="134"/>
    </location>
</feature>
<keyword evidence="10 11" id="KW-0862">Zinc</keyword>
<dbReference type="Gene3D" id="3.90.70.10">
    <property type="entry name" value="Cysteine proteinases"/>
    <property type="match status" value="1"/>
</dbReference>
<comment type="caution">
    <text evidence="20">The sequence shown here is derived from an EMBL/GenBank/DDBJ whole genome shotgun (WGS) entry which is preliminary data.</text>
</comment>
<evidence type="ECO:0000256" key="6">
    <source>
        <dbReference type="ARBA" id="ARBA00022771"/>
    </source>
</evidence>
<dbReference type="InterPro" id="IPR016652">
    <property type="entry name" value="Ubiquitinyl_hydrolase"/>
</dbReference>
<feature type="binding site" evidence="13">
    <location>
        <position position="220"/>
    </location>
    <ligand>
        <name>Zn(2+)</name>
        <dbReference type="ChEBI" id="CHEBI:29105"/>
    </ligand>
</feature>
<dbReference type="CDD" id="cd02658">
    <property type="entry name" value="Peptidase_C19B"/>
    <property type="match status" value="1"/>
</dbReference>
<dbReference type="GO" id="GO:0004843">
    <property type="term" value="F:cysteine-type deubiquitinase activity"/>
    <property type="evidence" value="ECO:0007669"/>
    <property type="project" value="UniProtKB-UniRule"/>
</dbReference>
<dbReference type="PANTHER" id="PTHR24006">
    <property type="entry name" value="UBIQUITIN CARBOXYL-TERMINAL HYDROLASE"/>
    <property type="match status" value="1"/>
</dbReference>
<dbReference type="FunFam" id="1.10.8.10:FF:000103">
    <property type="entry name" value="Ubiquitin carboxyl-terminal hydrolase"/>
    <property type="match status" value="1"/>
</dbReference>
<feature type="binding site" evidence="13">
    <location>
        <position position="223"/>
    </location>
    <ligand>
        <name>Zn(2+)</name>
        <dbReference type="ChEBI" id="CHEBI:29105"/>
    </ligand>
</feature>
<dbReference type="Pfam" id="PF17807">
    <property type="entry name" value="zf-UBP_var"/>
    <property type="match status" value="1"/>
</dbReference>
<dbReference type="SMART" id="SM00165">
    <property type="entry name" value="UBA"/>
    <property type="match status" value="2"/>
</dbReference>
<evidence type="ECO:0000256" key="9">
    <source>
        <dbReference type="ARBA" id="ARBA00022807"/>
    </source>
</evidence>
<keyword evidence="7 11" id="KW-0833">Ubl conjugation pathway</keyword>
<dbReference type="PROSITE" id="PS00972">
    <property type="entry name" value="USP_1"/>
    <property type="match status" value="1"/>
</dbReference>
<dbReference type="InterPro" id="IPR001394">
    <property type="entry name" value="Peptidase_C19_UCH"/>
</dbReference>
<dbReference type="InterPro" id="IPR050164">
    <property type="entry name" value="Peptidase_C19"/>
</dbReference>
<feature type="domain" description="USP" evidence="18">
    <location>
        <begin position="348"/>
        <end position="844"/>
    </location>
</feature>
<dbReference type="SUPFAM" id="SSF54001">
    <property type="entry name" value="Cysteine proteinases"/>
    <property type="match status" value="1"/>
</dbReference>
<evidence type="ECO:0000256" key="11">
    <source>
        <dbReference type="PIRNR" id="PIRNR016308"/>
    </source>
</evidence>
<dbReference type="EMBL" id="BACD03000027">
    <property type="protein sequence ID" value="GAO49912.1"/>
    <property type="molecule type" value="Genomic_DNA"/>
</dbReference>
<dbReference type="InterPro" id="IPR038765">
    <property type="entry name" value="Papain-like_cys_pep_sf"/>
</dbReference>
<feature type="binding site" evidence="13">
    <location>
        <position position="240"/>
    </location>
    <ligand>
        <name>Zn(2+)</name>
        <dbReference type="ChEBI" id="CHEBI:29105"/>
    </ligand>
</feature>
<evidence type="ECO:0000256" key="4">
    <source>
        <dbReference type="ARBA" id="ARBA00022723"/>
    </source>
</evidence>
<evidence type="ECO:0000256" key="12">
    <source>
        <dbReference type="PIRSR" id="PIRSR016308-1"/>
    </source>
</evidence>
<evidence type="ECO:0000256" key="2">
    <source>
        <dbReference type="ARBA" id="ARBA00009085"/>
    </source>
</evidence>
<evidence type="ECO:0000313" key="21">
    <source>
        <dbReference type="Proteomes" id="UP000033140"/>
    </source>
</evidence>
<feature type="domain" description="UBP-type" evidence="19">
    <location>
        <begin position="198"/>
        <end position="306"/>
    </location>
</feature>
<evidence type="ECO:0000256" key="5">
    <source>
        <dbReference type="ARBA" id="ARBA00022737"/>
    </source>
</evidence>
<keyword evidence="6 14" id="KW-0863">Zinc-finger</keyword>
<feature type="domain" description="UBA" evidence="17">
    <location>
        <begin position="637"/>
        <end position="678"/>
    </location>
</feature>
<keyword evidence="5" id="KW-0677">Repeat</keyword>
<dbReference type="PROSITE" id="PS50271">
    <property type="entry name" value="ZF_UBP"/>
    <property type="match status" value="2"/>
</dbReference>
<dbReference type="InterPro" id="IPR018200">
    <property type="entry name" value="USP_CS"/>
</dbReference>
<evidence type="ECO:0000256" key="10">
    <source>
        <dbReference type="ARBA" id="ARBA00022833"/>
    </source>
</evidence>
<dbReference type="SUPFAM" id="SSF46934">
    <property type="entry name" value="UBA-like"/>
    <property type="match status" value="1"/>
</dbReference>
<dbReference type="PIRSF" id="PIRSF016308">
    <property type="entry name" value="UBP"/>
    <property type="match status" value="1"/>
</dbReference>
<organism evidence="20 21">
    <name type="scientific">Saitoella complicata (strain BCRC 22490 / CBS 7301 / JCM 7358 / NBRC 10748 / NRRL Y-17804)</name>
    <dbReference type="NCBI Taxonomy" id="698492"/>
    <lineage>
        <taxon>Eukaryota</taxon>
        <taxon>Fungi</taxon>
        <taxon>Dikarya</taxon>
        <taxon>Ascomycota</taxon>
        <taxon>Taphrinomycotina</taxon>
        <taxon>Taphrinomycotina incertae sedis</taxon>
        <taxon>Saitoella</taxon>
    </lineage>
</organism>
<feature type="binding site" evidence="13">
    <location>
        <position position="254"/>
    </location>
    <ligand>
        <name>Zn(2+)</name>
        <dbReference type="ChEBI" id="CHEBI:29105"/>
    </ligand>
</feature>
<keyword evidence="21" id="KW-1185">Reference proteome</keyword>
<feature type="active site" description="Proton acceptor" evidence="12">
    <location>
        <position position="794"/>
    </location>
</feature>
<evidence type="ECO:0000256" key="14">
    <source>
        <dbReference type="PROSITE-ProRule" id="PRU00502"/>
    </source>
</evidence>
<dbReference type="EC" id="3.4.19.12" evidence="11 15"/>
<evidence type="ECO:0000313" key="20">
    <source>
        <dbReference type="EMBL" id="GAO49912.1"/>
    </source>
</evidence>
<evidence type="ECO:0000256" key="16">
    <source>
        <dbReference type="SAM" id="MobiDB-lite"/>
    </source>
</evidence>
<dbReference type="PROSITE" id="PS50030">
    <property type="entry name" value="UBA"/>
    <property type="match status" value="2"/>
</dbReference>
<feature type="active site" description="Nucleophile" evidence="12">
    <location>
        <position position="357"/>
    </location>
</feature>
<dbReference type="PROSITE" id="PS50235">
    <property type="entry name" value="USP_3"/>
    <property type="match status" value="1"/>
</dbReference>
<dbReference type="SUPFAM" id="SSF57850">
    <property type="entry name" value="RING/U-box"/>
    <property type="match status" value="2"/>
</dbReference>
<evidence type="ECO:0000259" key="18">
    <source>
        <dbReference type="PROSITE" id="PS50235"/>
    </source>
</evidence>
<dbReference type="PROSITE" id="PS00973">
    <property type="entry name" value="USP_2"/>
    <property type="match status" value="1"/>
</dbReference>
<dbReference type="InterPro" id="IPR041432">
    <property type="entry name" value="UBP13_Znf-UBP_var"/>
</dbReference>
<dbReference type="SMART" id="SM00290">
    <property type="entry name" value="ZnF_UBP"/>
    <property type="match status" value="2"/>
</dbReference>
<dbReference type="GO" id="GO:0008270">
    <property type="term" value="F:zinc ion binding"/>
    <property type="evidence" value="ECO:0007669"/>
    <property type="project" value="UniProtKB-UniRule"/>
</dbReference>
<gene>
    <name evidence="20" type="ORF">G7K_4048-t1</name>
</gene>
<evidence type="ECO:0000256" key="8">
    <source>
        <dbReference type="ARBA" id="ARBA00022801"/>
    </source>
</evidence>
<keyword evidence="9 11" id="KW-0788">Thiol protease</keyword>
<dbReference type="InterPro" id="IPR028889">
    <property type="entry name" value="USP"/>
</dbReference>
<evidence type="ECO:0000256" key="13">
    <source>
        <dbReference type="PIRSR" id="PIRSR016308-3"/>
    </source>
</evidence>
<dbReference type="FunFam" id="3.30.40.10:FF:000396">
    <property type="entry name" value="Ubiquitin carboxyl-terminal hydrolase"/>
    <property type="match status" value="1"/>
</dbReference>
<dbReference type="InterPro" id="IPR009060">
    <property type="entry name" value="UBA-like_sf"/>
</dbReference>
<dbReference type="GO" id="GO:0016579">
    <property type="term" value="P:protein deubiquitination"/>
    <property type="evidence" value="ECO:0007669"/>
    <property type="project" value="InterPro"/>
</dbReference>
<comment type="catalytic activity">
    <reaction evidence="1 11 15">
        <text>Thiol-dependent hydrolysis of ester, thioester, amide, peptide and isopeptide bonds formed by the C-terminal Gly of ubiquitin (a 76-residue protein attached to proteins as an intracellular targeting signal).</text>
        <dbReference type="EC" id="3.4.19.12"/>
    </reaction>
</comment>
<reference evidence="20 21" key="2">
    <citation type="journal article" date="2014" name="J. Gen. Appl. Microbiol.">
        <title>The early diverging ascomycetous budding yeast Saitoella complicata has three histone deacetylases belonging to the Clr6, Hos2, and Rpd3 lineages.</title>
        <authorList>
            <person name="Nishida H."/>
            <person name="Matsumoto T."/>
            <person name="Kondo S."/>
            <person name="Hamamoto M."/>
            <person name="Yoshikawa H."/>
        </authorList>
    </citation>
    <scope>NUCLEOTIDE SEQUENCE [LARGE SCALE GENOMIC DNA]</scope>
    <source>
        <strain evidence="20 21">NRRL Y-17804</strain>
    </source>
</reference>
<evidence type="ECO:0000259" key="17">
    <source>
        <dbReference type="PROSITE" id="PS50030"/>
    </source>
</evidence>
<evidence type="ECO:0000256" key="3">
    <source>
        <dbReference type="ARBA" id="ARBA00022670"/>
    </source>
</evidence>
<accession>A0A0E9NJ72</accession>
<dbReference type="CDD" id="cd14385">
    <property type="entry name" value="UBA1_spUBP14_like"/>
    <property type="match status" value="1"/>
</dbReference>
<name>A0A0E9NJ72_SAICN</name>
<comment type="similarity">
    <text evidence="2 11 15">Belongs to the peptidase C19 family.</text>
</comment>
<dbReference type="AlphaFoldDB" id="A0A0E9NJ72"/>
<feature type="region of interest" description="Disordered" evidence="16">
    <location>
        <begin position="615"/>
        <end position="635"/>
    </location>
</feature>
<keyword evidence="4 11" id="KW-0479">Metal-binding</keyword>
<dbReference type="Pfam" id="PF00627">
    <property type="entry name" value="UBA"/>
    <property type="match status" value="2"/>
</dbReference>
<reference evidence="20 21" key="1">
    <citation type="journal article" date="2011" name="J. Gen. Appl. Microbiol.">
        <title>Draft genome sequencing of the enigmatic yeast Saitoella complicata.</title>
        <authorList>
            <person name="Nishida H."/>
            <person name="Hamamoto M."/>
            <person name="Sugiyama J."/>
        </authorList>
    </citation>
    <scope>NUCLEOTIDE SEQUENCE [LARGE SCALE GENOMIC DNA]</scope>
    <source>
        <strain evidence="20 21">NRRL Y-17804</strain>
    </source>
</reference>